<feature type="region of interest" description="Disordered" evidence="1">
    <location>
        <begin position="137"/>
        <end position="160"/>
    </location>
</feature>
<evidence type="ECO:0000313" key="2">
    <source>
        <dbReference type="EMBL" id="MQM12645.1"/>
    </source>
</evidence>
<protein>
    <submittedName>
        <fullName evidence="2">Uncharacterized protein</fullName>
    </submittedName>
</protein>
<proteinExistence type="predicted"/>
<reference evidence="2" key="1">
    <citation type="submission" date="2017-07" db="EMBL/GenBank/DDBJ databases">
        <title>Taro Niue Genome Assembly and Annotation.</title>
        <authorList>
            <person name="Atibalentja N."/>
            <person name="Keating K."/>
            <person name="Fields C.J."/>
        </authorList>
    </citation>
    <scope>NUCLEOTIDE SEQUENCE</scope>
    <source>
        <strain evidence="2">Niue_2</strain>
        <tissue evidence="2">Leaf</tissue>
    </source>
</reference>
<evidence type="ECO:0000313" key="3">
    <source>
        <dbReference type="Proteomes" id="UP000652761"/>
    </source>
</evidence>
<dbReference type="Proteomes" id="UP000652761">
    <property type="component" value="Unassembled WGS sequence"/>
</dbReference>
<evidence type="ECO:0000256" key="1">
    <source>
        <dbReference type="SAM" id="MobiDB-lite"/>
    </source>
</evidence>
<organism evidence="2 3">
    <name type="scientific">Colocasia esculenta</name>
    <name type="common">Wild taro</name>
    <name type="synonym">Arum esculentum</name>
    <dbReference type="NCBI Taxonomy" id="4460"/>
    <lineage>
        <taxon>Eukaryota</taxon>
        <taxon>Viridiplantae</taxon>
        <taxon>Streptophyta</taxon>
        <taxon>Embryophyta</taxon>
        <taxon>Tracheophyta</taxon>
        <taxon>Spermatophyta</taxon>
        <taxon>Magnoliopsida</taxon>
        <taxon>Liliopsida</taxon>
        <taxon>Araceae</taxon>
        <taxon>Aroideae</taxon>
        <taxon>Colocasieae</taxon>
        <taxon>Colocasia</taxon>
    </lineage>
</organism>
<dbReference type="EMBL" id="NMUH01005389">
    <property type="protein sequence ID" value="MQM12645.1"/>
    <property type="molecule type" value="Genomic_DNA"/>
</dbReference>
<gene>
    <name evidence="2" type="ORF">Taro_045566</name>
</gene>
<comment type="caution">
    <text evidence="2">The sequence shown here is derived from an EMBL/GenBank/DDBJ whole genome shotgun (WGS) entry which is preliminary data.</text>
</comment>
<name>A0A843X4E8_COLES</name>
<keyword evidence="3" id="KW-1185">Reference proteome</keyword>
<accession>A0A843X4E8</accession>
<sequence>MPFHRNGVGPAPPGRTNGMSQASWSFVHFSERLRIFSSLIDFPRYFFRFMAFWDIPTVFWLPGAFLGSSYVEQTCPRPKGGGLLLSPRRVCPSSCQSESEARVYACHKGFGKVVRRGWNGLARMAARPGGRPQALARVARPAGPPDQQGPGAGGTRAGLAQVAARAGPALAV</sequence>
<dbReference type="AlphaFoldDB" id="A0A843X4E8"/>